<dbReference type="SUPFAM" id="SSF52075">
    <property type="entry name" value="Outer arm dynein light chain 1"/>
    <property type="match status" value="1"/>
</dbReference>
<dbReference type="PANTHER" id="PTHR23119">
    <property type="entry name" value="DISCS LARGE"/>
    <property type="match status" value="1"/>
</dbReference>
<name>A0A0N4VHJ6_ENTVE</name>
<evidence type="ECO:0000256" key="2">
    <source>
        <dbReference type="ARBA" id="ARBA00022737"/>
    </source>
</evidence>
<dbReference type="InterPro" id="IPR036034">
    <property type="entry name" value="PDZ_sf"/>
</dbReference>
<keyword evidence="1" id="KW-0433">Leucine-rich repeat</keyword>
<accession>A0A0N4VHJ6</accession>
<evidence type="ECO:0000256" key="1">
    <source>
        <dbReference type="ARBA" id="ARBA00022614"/>
    </source>
</evidence>
<dbReference type="GO" id="GO:0098968">
    <property type="term" value="P:neurotransmitter receptor transport postsynaptic membrane to endosome"/>
    <property type="evidence" value="ECO:0007669"/>
    <property type="project" value="TreeGrafter"/>
</dbReference>
<dbReference type="WBParaSite" id="EVEC_0001029701-mRNA-1">
    <property type="protein sequence ID" value="EVEC_0001029701-mRNA-1"/>
    <property type="gene ID" value="EVEC_0001029701"/>
</dbReference>
<dbReference type="GO" id="GO:0014069">
    <property type="term" value="C:postsynaptic density"/>
    <property type="evidence" value="ECO:0007669"/>
    <property type="project" value="TreeGrafter"/>
</dbReference>
<dbReference type="PROSITE" id="PS50106">
    <property type="entry name" value="PDZ"/>
    <property type="match status" value="2"/>
</dbReference>
<feature type="region of interest" description="Disordered" evidence="3">
    <location>
        <begin position="882"/>
        <end position="1053"/>
    </location>
</feature>
<reference evidence="5 6" key="2">
    <citation type="submission" date="2018-10" db="EMBL/GenBank/DDBJ databases">
        <authorList>
            <consortium name="Pathogen Informatics"/>
        </authorList>
    </citation>
    <scope>NUCLEOTIDE SEQUENCE [LARGE SCALE GENOMIC DNA]</scope>
</reference>
<gene>
    <name evidence="5" type="ORF">EVEC_LOCUS9642</name>
</gene>
<dbReference type="CDD" id="cd00136">
    <property type="entry name" value="PDZ_canonical"/>
    <property type="match status" value="1"/>
</dbReference>
<evidence type="ECO:0000313" key="7">
    <source>
        <dbReference type="WBParaSite" id="EVEC_0001029701-mRNA-1"/>
    </source>
</evidence>
<dbReference type="PANTHER" id="PTHR23119:SF44">
    <property type="entry name" value="PROTEIN LAP4"/>
    <property type="match status" value="1"/>
</dbReference>
<dbReference type="STRING" id="51028.A0A0N4VHJ6"/>
<dbReference type="InterPro" id="IPR001611">
    <property type="entry name" value="Leu-rich_rpt"/>
</dbReference>
<reference evidence="7" key="1">
    <citation type="submission" date="2017-02" db="UniProtKB">
        <authorList>
            <consortium name="WormBaseParasite"/>
        </authorList>
    </citation>
    <scope>IDENTIFICATION</scope>
</reference>
<dbReference type="GO" id="GO:0045197">
    <property type="term" value="P:establishment or maintenance of epithelial cell apical/basal polarity"/>
    <property type="evidence" value="ECO:0007669"/>
    <property type="project" value="TreeGrafter"/>
</dbReference>
<feature type="compositionally biased region" description="Basic and acidic residues" evidence="3">
    <location>
        <begin position="1012"/>
        <end position="1023"/>
    </location>
</feature>
<keyword evidence="2" id="KW-0677">Repeat</keyword>
<protein>
    <submittedName>
        <fullName evidence="7">PDZ domain-containing protein</fullName>
    </submittedName>
</protein>
<organism evidence="7">
    <name type="scientific">Enterobius vermicularis</name>
    <name type="common">Human pinworm</name>
    <dbReference type="NCBI Taxonomy" id="51028"/>
    <lineage>
        <taxon>Eukaryota</taxon>
        <taxon>Metazoa</taxon>
        <taxon>Ecdysozoa</taxon>
        <taxon>Nematoda</taxon>
        <taxon>Chromadorea</taxon>
        <taxon>Rhabditida</taxon>
        <taxon>Spirurina</taxon>
        <taxon>Oxyuridomorpha</taxon>
        <taxon>Oxyuroidea</taxon>
        <taxon>Oxyuridae</taxon>
        <taxon>Enterobius</taxon>
    </lineage>
</organism>
<dbReference type="GO" id="GO:0098609">
    <property type="term" value="P:cell-cell adhesion"/>
    <property type="evidence" value="ECO:0007669"/>
    <property type="project" value="TreeGrafter"/>
</dbReference>
<feature type="compositionally biased region" description="Acidic residues" evidence="3">
    <location>
        <begin position="1024"/>
        <end position="1033"/>
    </location>
</feature>
<evidence type="ECO:0000313" key="5">
    <source>
        <dbReference type="EMBL" id="VDD94891.1"/>
    </source>
</evidence>
<dbReference type="SMART" id="SM00364">
    <property type="entry name" value="LRR_BAC"/>
    <property type="match status" value="9"/>
</dbReference>
<evidence type="ECO:0000313" key="6">
    <source>
        <dbReference type="Proteomes" id="UP000274131"/>
    </source>
</evidence>
<feature type="compositionally biased region" description="Basic residues" evidence="3">
    <location>
        <begin position="566"/>
        <end position="582"/>
    </location>
</feature>
<dbReference type="InterPro" id="IPR032675">
    <property type="entry name" value="LRR_dom_sf"/>
</dbReference>
<dbReference type="Gene3D" id="3.80.10.10">
    <property type="entry name" value="Ribonuclease Inhibitor"/>
    <property type="match status" value="2"/>
</dbReference>
<dbReference type="SMART" id="SM00228">
    <property type="entry name" value="PDZ"/>
    <property type="match status" value="2"/>
</dbReference>
<dbReference type="Proteomes" id="UP000274131">
    <property type="component" value="Unassembled WGS sequence"/>
</dbReference>
<feature type="region of interest" description="Disordered" evidence="3">
    <location>
        <begin position="565"/>
        <end position="588"/>
    </location>
</feature>
<dbReference type="GO" id="GO:0045211">
    <property type="term" value="C:postsynaptic membrane"/>
    <property type="evidence" value="ECO:0007669"/>
    <property type="project" value="TreeGrafter"/>
</dbReference>
<sequence length="1282" mass="141350">MPLISCIPLGCRGGVDVIDRTQCGLEEVPAEVDRSAHTLEELYLDCNQISEISEKLAKCRKLRTLSLAQNKLLRVPSFIGCLKALEELYLEDNELTDLPVELEDCTNLQVLDLRLNVFLRLPDVISRLDSLTQLHLFETSLTQLPPDIAKSSSSNLLLNCVGGIDDEKAEDDDQWFFFRGGAIGYEVILVARKLTVSLKSLTFIRDLLGYTLVAIFVSVSVDAEVEAFWAQMRESETSENFTVVASCFDLIFGSSFFFVGLEVYKINLQVRENQLRVLPPSICDLKNLKQLDVGRNELLLLPMGLGVLENLEELYADHNLLNAIPDSIVDCSLLKVLDISENDILALPEEIGELVELGELNVSENRITSLPNSISRLKKLTTLKADSNEIAMLTTAIGGCTALREVYLANNQLTTVPSALGNLESLTLLTLDENRLTEIPSTIGGCKKLSILTLRNNQLNELPLEIGRLVNLNVLDVCDNRLIFLPYTISVLPNLRALWLSVDQTVPRVSLTVALDPVTHVKVLTCYLLPQGLGQEATARQRRTDGTVHFGGEGEDDEELFEPRGFVRRGTPHPKPRSRAGLRRQSIDGHFIPHNSEVNFEEKNEPTLSLRRKSVGDVPNPTSKSAVMLLKQHSGEGILKASTNKGEDDEAFVDKSSSSYVINSGLKEYYISIKRNEGSGFGLSMVGGRDSEPYKLISVALQKNDQGLFISKIFEGGAADLAGLKVGDKIVKVNGVSVIDECHKVNRLITAVELMQKNDTLNLTVLREEKAEAEVREVTENKPADDESSSESLLETVATAVQRDIDGLLGFDIDFIINADGTKAIIVKNVKNDASKLCDGDEILSVNGKSVANMSVEETTKELREDGEREIYVVAQRRSKFVGPEKSAQSFANESMKKELEPESSSEPEPEARLESEPEPVPGLQPEPGLEPRSEPEPIPDSDPRPEPVRDVDPEPEPIQDPDPEPEPIRDLDPEPELELEPEPKLEPELEEEQPLEDVVVVASVDEPSDDETARLTSSKEAEVSEEEKEDDENKTVSSMTRKAPPVAPKPKGFKLFNAEHASVNEGQNDNSNIIEPSKLAFTSKIKKFESATQLPASQSGTNIGIPAKKPLVSEHDIMKIKEEEQKRAANLSESLLTDLGDEFEEPAFEEFLDIKGKGCKPPAVIRTKKAELRAERLSPVLSEKGGNDNALHDFEKRQQWRQARYKSLEIASAKAESVMNQVREISSRLGMVSEEVGLAAYSPNNDFSLNSDGGTFSDTDRNKGLMNGTAGSVTTSLGVTF</sequence>
<feature type="compositionally biased region" description="Basic and acidic residues" evidence="3">
    <location>
        <begin position="930"/>
        <end position="953"/>
    </location>
</feature>
<dbReference type="SUPFAM" id="SSF52058">
    <property type="entry name" value="L domain-like"/>
    <property type="match status" value="1"/>
</dbReference>
<keyword evidence="6" id="KW-1185">Reference proteome</keyword>
<dbReference type="GO" id="GO:0016323">
    <property type="term" value="C:basolateral plasma membrane"/>
    <property type="evidence" value="ECO:0007669"/>
    <property type="project" value="TreeGrafter"/>
</dbReference>
<dbReference type="Pfam" id="PF00595">
    <property type="entry name" value="PDZ"/>
    <property type="match status" value="2"/>
</dbReference>
<feature type="compositionally biased region" description="Acidic residues" evidence="3">
    <location>
        <begin position="954"/>
        <end position="966"/>
    </location>
</feature>
<dbReference type="EMBL" id="UXUI01010195">
    <property type="protein sequence ID" value="VDD94891.1"/>
    <property type="molecule type" value="Genomic_DNA"/>
</dbReference>
<evidence type="ECO:0000259" key="4">
    <source>
        <dbReference type="PROSITE" id="PS50106"/>
    </source>
</evidence>
<evidence type="ECO:0000256" key="3">
    <source>
        <dbReference type="SAM" id="MobiDB-lite"/>
    </source>
</evidence>
<dbReference type="OrthoDB" id="2187496at2759"/>
<feature type="domain" description="PDZ" evidence="4">
    <location>
        <begin position="670"/>
        <end position="769"/>
    </location>
</feature>
<dbReference type="GO" id="GO:0098887">
    <property type="term" value="P:neurotransmitter receptor transport, endosome to postsynaptic membrane"/>
    <property type="evidence" value="ECO:0007669"/>
    <property type="project" value="TreeGrafter"/>
</dbReference>
<dbReference type="InterPro" id="IPR001478">
    <property type="entry name" value="PDZ"/>
</dbReference>
<dbReference type="Pfam" id="PF00560">
    <property type="entry name" value="LRR_1"/>
    <property type="match status" value="1"/>
</dbReference>
<dbReference type="InterPro" id="IPR050614">
    <property type="entry name" value="Synaptic_Scaffolding_LAP-MAGUK"/>
</dbReference>
<dbReference type="SMART" id="SM00369">
    <property type="entry name" value="LRR_TYP"/>
    <property type="match status" value="9"/>
</dbReference>
<dbReference type="InterPro" id="IPR003591">
    <property type="entry name" value="Leu-rich_rpt_typical-subtyp"/>
</dbReference>
<dbReference type="Gene3D" id="2.30.42.10">
    <property type="match status" value="2"/>
</dbReference>
<dbReference type="PROSITE" id="PS51450">
    <property type="entry name" value="LRR"/>
    <property type="match status" value="4"/>
</dbReference>
<feature type="domain" description="PDZ" evidence="4">
    <location>
        <begin position="798"/>
        <end position="878"/>
    </location>
</feature>
<dbReference type="GO" id="GO:0043113">
    <property type="term" value="P:receptor clustering"/>
    <property type="evidence" value="ECO:0007669"/>
    <property type="project" value="TreeGrafter"/>
</dbReference>
<dbReference type="SUPFAM" id="SSF50156">
    <property type="entry name" value="PDZ domain-like"/>
    <property type="match status" value="2"/>
</dbReference>
<dbReference type="GO" id="GO:0005912">
    <property type="term" value="C:adherens junction"/>
    <property type="evidence" value="ECO:0007669"/>
    <property type="project" value="TreeGrafter"/>
</dbReference>
<dbReference type="GO" id="GO:0019901">
    <property type="term" value="F:protein kinase binding"/>
    <property type="evidence" value="ECO:0007669"/>
    <property type="project" value="TreeGrafter"/>
</dbReference>
<proteinExistence type="predicted"/>
<dbReference type="Pfam" id="PF13855">
    <property type="entry name" value="LRR_8"/>
    <property type="match status" value="2"/>
</dbReference>